<dbReference type="Proteomes" id="UP000464178">
    <property type="component" value="Chromosome"/>
</dbReference>
<dbReference type="AlphaFoldDB" id="A0A6P2D4V3"/>
<keyword evidence="1" id="KW-0472">Membrane</keyword>
<dbReference type="EMBL" id="LR593886">
    <property type="protein sequence ID" value="VTR95475.1"/>
    <property type="molecule type" value="Genomic_DNA"/>
</dbReference>
<feature type="domain" description="CAAX prenyl protease 2/Lysostaphin resistance protein A-like" evidence="2">
    <location>
        <begin position="148"/>
        <end position="291"/>
    </location>
</feature>
<keyword evidence="4" id="KW-1185">Reference proteome</keyword>
<evidence type="ECO:0000259" key="2">
    <source>
        <dbReference type="Pfam" id="PF02517"/>
    </source>
</evidence>
<dbReference type="InterPro" id="IPR003675">
    <property type="entry name" value="Rce1/LyrA-like_dom"/>
</dbReference>
<evidence type="ECO:0000313" key="3">
    <source>
        <dbReference type="EMBL" id="VTR95475.1"/>
    </source>
</evidence>
<gene>
    <name evidence="3" type="ORF">SOIL9_22390</name>
</gene>
<evidence type="ECO:0000313" key="4">
    <source>
        <dbReference type="Proteomes" id="UP000464178"/>
    </source>
</evidence>
<dbReference type="GO" id="GO:0004175">
    <property type="term" value="F:endopeptidase activity"/>
    <property type="evidence" value="ECO:0007669"/>
    <property type="project" value="UniProtKB-ARBA"/>
</dbReference>
<sequence length="303" mass="33003">MPWSGFEVTAAFLVFWLVLPVVILQVLNESGFFQLVYGDDFPHADAKGLDPEFKAETTTLRMLWVGVLGLPLQIGILILTRYSLYPKWHPRAGGSIAGQIALAAVAWCAITPVVLVLNWAVNTIAQSLGFPPEQHSLAKLGGRPLRDQVLFVLEACLGAPFREEIVIRGIMLWWCMGRMKLPNGGVSQGTAVRPWIVMFVATAITAQSGKWQPVALACVLTAGLGVLWRFTRTGARRARAVYVTAAFFGLIHTVWPNPIPLFALGLALGWLAVRTNGLLVPVLVHSLFNAVSVVFVLRSAAAQ</sequence>
<feature type="transmembrane region" description="Helical" evidence="1">
    <location>
        <begin position="240"/>
        <end position="272"/>
    </location>
</feature>
<dbReference type="KEGG" id="gms:SOIL9_22390"/>
<dbReference type="Pfam" id="PF02517">
    <property type="entry name" value="Rce1-like"/>
    <property type="match status" value="1"/>
</dbReference>
<feature type="transmembrane region" description="Helical" evidence="1">
    <location>
        <begin position="211"/>
        <end position="228"/>
    </location>
</feature>
<proteinExistence type="predicted"/>
<reference evidence="3 4" key="1">
    <citation type="submission" date="2019-05" db="EMBL/GenBank/DDBJ databases">
        <authorList>
            <consortium name="Science for Life Laboratories"/>
        </authorList>
    </citation>
    <scope>NUCLEOTIDE SEQUENCE [LARGE SCALE GENOMIC DNA]</scope>
    <source>
        <strain evidence="3">Soil9</strain>
    </source>
</reference>
<feature type="transmembrane region" description="Helical" evidence="1">
    <location>
        <begin position="278"/>
        <end position="297"/>
    </location>
</feature>
<accession>A0A6P2D4V3</accession>
<organism evidence="3 4">
    <name type="scientific">Gemmata massiliana</name>
    <dbReference type="NCBI Taxonomy" id="1210884"/>
    <lineage>
        <taxon>Bacteria</taxon>
        <taxon>Pseudomonadati</taxon>
        <taxon>Planctomycetota</taxon>
        <taxon>Planctomycetia</taxon>
        <taxon>Gemmatales</taxon>
        <taxon>Gemmataceae</taxon>
        <taxon>Gemmata</taxon>
    </lineage>
</organism>
<evidence type="ECO:0000256" key="1">
    <source>
        <dbReference type="SAM" id="Phobius"/>
    </source>
</evidence>
<protein>
    <submittedName>
        <fullName evidence="3">Abortive infection protein:: Abi</fullName>
    </submittedName>
</protein>
<feature type="transmembrane region" description="Helical" evidence="1">
    <location>
        <begin position="62"/>
        <end position="84"/>
    </location>
</feature>
<feature type="transmembrane region" description="Helical" evidence="1">
    <location>
        <begin position="96"/>
        <end position="121"/>
    </location>
</feature>
<keyword evidence="1" id="KW-0812">Transmembrane</keyword>
<dbReference type="GO" id="GO:0080120">
    <property type="term" value="P:CAAX-box protein maturation"/>
    <property type="evidence" value="ECO:0007669"/>
    <property type="project" value="UniProtKB-ARBA"/>
</dbReference>
<keyword evidence="1" id="KW-1133">Transmembrane helix</keyword>
<name>A0A6P2D4V3_9BACT</name>